<dbReference type="PANTHER" id="PTHR30006:SF2">
    <property type="entry name" value="ABC TRANSPORTER SUBSTRATE-BINDING PROTEIN"/>
    <property type="match status" value="1"/>
</dbReference>
<keyword evidence="4" id="KW-1185">Reference proteome</keyword>
<feature type="signal peptide" evidence="2">
    <location>
        <begin position="1"/>
        <end position="28"/>
    </location>
</feature>
<name>A0A502F8U1_9PROT</name>
<evidence type="ECO:0000313" key="3">
    <source>
        <dbReference type="EMBL" id="TPG45779.1"/>
    </source>
</evidence>
<dbReference type="AlphaFoldDB" id="A0A502F8U1"/>
<gene>
    <name evidence="3" type="ORF">EAH89_25815</name>
</gene>
<dbReference type="Pfam" id="PF13343">
    <property type="entry name" value="SBP_bac_6"/>
    <property type="match status" value="1"/>
</dbReference>
<dbReference type="GO" id="GO:0015888">
    <property type="term" value="P:thiamine transport"/>
    <property type="evidence" value="ECO:0007669"/>
    <property type="project" value="TreeGrafter"/>
</dbReference>
<reference evidence="3 4" key="1">
    <citation type="journal article" date="2019" name="Environ. Microbiol.">
        <title>Species interactions and distinct microbial communities in high Arctic permafrost affected cryosols are associated with the CH4 and CO2 gas fluxes.</title>
        <authorList>
            <person name="Altshuler I."/>
            <person name="Hamel J."/>
            <person name="Turney S."/>
            <person name="Magnuson E."/>
            <person name="Levesque R."/>
            <person name="Greer C."/>
            <person name="Whyte L.G."/>
        </authorList>
    </citation>
    <scope>NUCLEOTIDE SEQUENCE [LARGE SCALE GENOMIC DNA]</scope>
    <source>
        <strain evidence="3 4">S9.3B</strain>
    </source>
</reference>
<dbReference type="PANTHER" id="PTHR30006">
    <property type="entry name" value="THIAMINE-BINDING PERIPLASMIC PROTEIN-RELATED"/>
    <property type="match status" value="1"/>
</dbReference>
<feature type="chain" id="PRO_5021507807" evidence="2">
    <location>
        <begin position="29"/>
        <end position="346"/>
    </location>
</feature>
<keyword evidence="1 2" id="KW-0732">Signal</keyword>
<comment type="caution">
    <text evidence="3">The sequence shown here is derived from an EMBL/GenBank/DDBJ whole genome shotgun (WGS) entry which is preliminary data.</text>
</comment>
<organism evidence="3 4">
    <name type="scientific">Muricoccus nepalensis</name>
    <dbReference type="NCBI Taxonomy" id="1854500"/>
    <lineage>
        <taxon>Bacteria</taxon>
        <taxon>Pseudomonadati</taxon>
        <taxon>Pseudomonadota</taxon>
        <taxon>Alphaproteobacteria</taxon>
        <taxon>Acetobacterales</taxon>
        <taxon>Roseomonadaceae</taxon>
        <taxon>Muricoccus</taxon>
    </lineage>
</organism>
<proteinExistence type="predicted"/>
<dbReference type="GO" id="GO:0030975">
    <property type="term" value="F:thiamine binding"/>
    <property type="evidence" value="ECO:0007669"/>
    <property type="project" value="TreeGrafter"/>
</dbReference>
<dbReference type="Proteomes" id="UP000317078">
    <property type="component" value="Unassembled WGS sequence"/>
</dbReference>
<dbReference type="SUPFAM" id="SSF53850">
    <property type="entry name" value="Periplasmic binding protein-like II"/>
    <property type="match status" value="1"/>
</dbReference>
<dbReference type="RefSeq" id="WP_140886603.1">
    <property type="nucleotide sequence ID" value="NZ_RCZP01000044.1"/>
</dbReference>
<dbReference type="CDD" id="cd13544">
    <property type="entry name" value="PBP2_Fbp_like_1"/>
    <property type="match status" value="1"/>
</dbReference>
<evidence type="ECO:0000313" key="4">
    <source>
        <dbReference type="Proteomes" id="UP000317078"/>
    </source>
</evidence>
<dbReference type="GO" id="GO:0030976">
    <property type="term" value="F:thiamine pyrophosphate binding"/>
    <property type="evidence" value="ECO:0007669"/>
    <property type="project" value="TreeGrafter"/>
</dbReference>
<dbReference type="Gene3D" id="3.40.190.10">
    <property type="entry name" value="Periplasmic binding protein-like II"/>
    <property type="match status" value="2"/>
</dbReference>
<protein>
    <submittedName>
        <fullName evidence="3">ABC transporter substrate-binding protein</fullName>
    </submittedName>
</protein>
<accession>A0A502F8U1</accession>
<dbReference type="InterPro" id="IPR026045">
    <property type="entry name" value="Ferric-bd"/>
</dbReference>
<dbReference type="PIRSF" id="PIRSF002825">
    <property type="entry name" value="CfbpA"/>
    <property type="match status" value="1"/>
</dbReference>
<evidence type="ECO:0000256" key="1">
    <source>
        <dbReference type="ARBA" id="ARBA00022729"/>
    </source>
</evidence>
<dbReference type="EMBL" id="RCZP01000044">
    <property type="protein sequence ID" value="TPG45779.1"/>
    <property type="molecule type" value="Genomic_DNA"/>
</dbReference>
<evidence type="ECO:0000256" key="2">
    <source>
        <dbReference type="SAM" id="SignalP"/>
    </source>
</evidence>
<sequence length="346" mass="37693">MLFRLIRAAAIPAALLAAVLAPAGAARAQGSLNLYCSVQLEWCQAAANAFQRDTGIRVAVSQKGSGEVLAQLRAEAGNPRGDVWFGGTGDPHLQAAEENLSAEYRSPSLDQLHDWAQKQARDSRYRTVGIYAGALGMAFNPELLARRNIAAPACWRDLLDARFRNEIQMANPQSSGTAYVMIATIVQIMGEDPAFEYLKALHRNINAYPRSGTGPIKSVARGETAVSVSFVHDAVTERLGGFPVSSAVPCEGTGYEVGSMSIIRGARNLRSAQRFYDWALTPAAQQLGAESKQFQTPSNRATPVPAEAPRMADIRLIDYDFAKYGASAERRRLIERWDREVNALPR</sequence>
<dbReference type="GO" id="GO:0030288">
    <property type="term" value="C:outer membrane-bounded periplasmic space"/>
    <property type="evidence" value="ECO:0007669"/>
    <property type="project" value="TreeGrafter"/>
</dbReference>
<dbReference type="OrthoDB" id="9766989at2"/>